<organism evidence="2 3">
    <name type="scientific">Armadillidium nasatum</name>
    <dbReference type="NCBI Taxonomy" id="96803"/>
    <lineage>
        <taxon>Eukaryota</taxon>
        <taxon>Metazoa</taxon>
        <taxon>Ecdysozoa</taxon>
        <taxon>Arthropoda</taxon>
        <taxon>Crustacea</taxon>
        <taxon>Multicrustacea</taxon>
        <taxon>Malacostraca</taxon>
        <taxon>Eumalacostraca</taxon>
        <taxon>Peracarida</taxon>
        <taxon>Isopoda</taxon>
        <taxon>Oniscidea</taxon>
        <taxon>Crinocheta</taxon>
        <taxon>Armadillidiidae</taxon>
        <taxon>Armadillidium</taxon>
    </lineage>
</organism>
<dbReference type="AlphaFoldDB" id="A0A5N5T2Y4"/>
<gene>
    <name evidence="2" type="ORF">Anas_07008</name>
</gene>
<keyword evidence="3" id="KW-1185">Reference proteome</keyword>
<dbReference type="Proteomes" id="UP000326759">
    <property type="component" value="Unassembled WGS sequence"/>
</dbReference>
<evidence type="ECO:0000256" key="1">
    <source>
        <dbReference type="SAM" id="Phobius"/>
    </source>
</evidence>
<proteinExistence type="predicted"/>
<keyword evidence="1" id="KW-1133">Transmembrane helix</keyword>
<reference evidence="2 3" key="1">
    <citation type="journal article" date="2019" name="PLoS Biol.">
        <title>Sex chromosomes control vertical transmission of feminizing Wolbachia symbionts in an isopod.</title>
        <authorList>
            <person name="Becking T."/>
            <person name="Chebbi M.A."/>
            <person name="Giraud I."/>
            <person name="Moumen B."/>
            <person name="Laverre T."/>
            <person name="Caubet Y."/>
            <person name="Peccoud J."/>
            <person name="Gilbert C."/>
            <person name="Cordaux R."/>
        </authorList>
    </citation>
    <scope>NUCLEOTIDE SEQUENCE [LARGE SCALE GENOMIC DNA]</scope>
    <source>
        <strain evidence="2">ANa2</strain>
        <tissue evidence="2">Whole body excluding digestive tract and cuticle</tissue>
    </source>
</reference>
<accession>A0A5N5T2Y4</accession>
<protein>
    <submittedName>
        <fullName evidence="2">Uncharacterized protein</fullName>
    </submittedName>
</protein>
<evidence type="ECO:0000313" key="3">
    <source>
        <dbReference type="Proteomes" id="UP000326759"/>
    </source>
</evidence>
<dbReference type="OrthoDB" id="10296338at2759"/>
<comment type="caution">
    <text evidence="2">The sequence shown here is derived from an EMBL/GenBank/DDBJ whole genome shotgun (WGS) entry which is preliminary data.</text>
</comment>
<dbReference type="EMBL" id="SEYY01012539">
    <property type="protein sequence ID" value="KAB7500826.1"/>
    <property type="molecule type" value="Genomic_DNA"/>
</dbReference>
<evidence type="ECO:0000313" key="2">
    <source>
        <dbReference type="EMBL" id="KAB7500826.1"/>
    </source>
</evidence>
<name>A0A5N5T2Y4_9CRUS</name>
<sequence length="196" mass="22898">MFKNQKLRIIAYLYVLFVGFSISLEPVTPSKNLPLIYSFQPKFYIPHLPHPLSWRPFTAFHSKAGATCKCEQKPVIKPLNSNCPDSQSESKNDERILKCAKLKGIYCDHNDKCYTRAIRGPNYVESQKLCHSLQQRWIYLQHLLKEQDLTEDIVKSFATIYNNLDEEFWPYDDTITEDSLKCPSLKIDFNALTWTK</sequence>
<feature type="transmembrane region" description="Helical" evidence="1">
    <location>
        <begin position="7"/>
        <end position="24"/>
    </location>
</feature>
<keyword evidence="1" id="KW-0472">Membrane</keyword>
<keyword evidence="1" id="KW-0812">Transmembrane</keyword>